<proteinExistence type="predicted"/>
<name>A0A2R5GPF1_9STRA</name>
<accession>A0A2R5GPF1</accession>
<keyword evidence="8" id="KW-1185">Reference proteome</keyword>
<dbReference type="GO" id="GO:0060271">
    <property type="term" value="P:cilium assembly"/>
    <property type="evidence" value="ECO:0007669"/>
    <property type="project" value="TreeGrafter"/>
</dbReference>
<feature type="compositionally biased region" description="Polar residues" evidence="6">
    <location>
        <begin position="669"/>
        <end position="685"/>
    </location>
</feature>
<keyword evidence="4" id="KW-0206">Cytoskeleton</keyword>
<dbReference type="AlphaFoldDB" id="A0A2R5GPF1"/>
<protein>
    <submittedName>
        <fullName evidence="7">Meckel syndrome type 1 protein-like</fullName>
    </submittedName>
</protein>
<evidence type="ECO:0000256" key="5">
    <source>
        <dbReference type="ARBA" id="ARBA00023273"/>
    </source>
</evidence>
<dbReference type="Pfam" id="PF07162">
    <property type="entry name" value="B9-C2"/>
    <property type="match status" value="1"/>
</dbReference>
<feature type="compositionally biased region" description="Basic residues" evidence="6">
    <location>
        <begin position="98"/>
        <end position="114"/>
    </location>
</feature>
<evidence type="ECO:0000313" key="7">
    <source>
        <dbReference type="EMBL" id="GBG32495.1"/>
    </source>
</evidence>
<dbReference type="PROSITE" id="PS51381">
    <property type="entry name" value="C2_B9"/>
    <property type="match status" value="1"/>
</dbReference>
<evidence type="ECO:0000313" key="8">
    <source>
        <dbReference type="Proteomes" id="UP000241890"/>
    </source>
</evidence>
<evidence type="ECO:0000256" key="3">
    <source>
        <dbReference type="ARBA" id="ARBA00022794"/>
    </source>
</evidence>
<comment type="caution">
    <text evidence="7">The sequence shown here is derived from an EMBL/GenBank/DDBJ whole genome shotgun (WGS) entry which is preliminary data.</text>
</comment>
<dbReference type="OrthoDB" id="10263520at2759"/>
<feature type="compositionally biased region" description="Basic residues" evidence="6">
    <location>
        <begin position="126"/>
        <end position="138"/>
    </location>
</feature>
<feature type="region of interest" description="Disordered" evidence="6">
    <location>
        <begin position="35"/>
        <end position="144"/>
    </location>
</feature>
<feature type="compositionally biased region" description="Low complexity" evidence="6">
    <location>
        <begin position="64"/>
        <end position="78"/>
    </location>
</feature>
<reference evidence="7 8" key="1">
    <citation type="submission" date="2017-12" db="EMBL/GenBank/DDBJ databases">
        <title>Sequencing, de novo assembly and annotation of complete genome of a new Thraustochytrid species, strain FCC1311.</title>
        <authorList>
            <person name="Sedici K."/>
            <person name="Godart F."/>
            <person name="Aiese Cigliano R."/>
            <person name="Sanseverino W."/>
            <person name="Barakat M."/>
            <person name="Ortet P."/>
            <person name="Marechal E."/>
            <person name="Cagnac O."/>
            <person name="Amato A."/>
        </authorList>
    </citation>
    <scope>NUCLEOTIDE SEQUENCE [LARGE SCALE GENOMIC DNA]</scope>
</reference>
<dbReference type="InParanoid" id="A0A2R5GPF1"/>
<keyword evidence="5" id="KW-0966">Cell projection</keyword>
<sequence>MDVPVHYWTKDPIQNFRVRVALRCVQAGGFVTGQHEDEDVDEFDKTNFDNTSDNSQSDVENENGDNALSSSSNSSSGDSSDEGDSSDDDEQEESLLGRQRKKNKKKHKKKKKKTQKEGDDNIMTSQHKRQGRSRKRGTAQREWSETFTWQEKKFGPRELVRYLGSEDEEGNAGMGRTAIEAEYLEQIARRRRFGEDLLQDAERVMLFTYTDKDGFVPKNEMTKFVTTSENFSLNPVAESIVTIPGTGGRVAEGREHERDDAFDGADDGDYASLERTSGTGEVSAGQRVFRESPFKVFYLMAAVDVDAAKLRSLRKEDGKFYEVVLCTVKVKRDGSLVEMQPGFSASPSTTAALRARTNDEDSGPPPTTWYRFKTPFGSLYEYSLINEAESLDPLLETEINTIQRENLEKVAAALEGRVPNALHDGPSAPNQIVRRVLVELVSAFDFDDAASDYLYVQYEVHLPTNARSPWTWFNGSREPIRGVTQTARARFLTRFDKVEGDQDTERRRRHTAHYCFPLELSFSQTVTDALDEIGHEQPKIFFQVKSRDTWERHRTEGYASVLLPGAAGTSFHQVRAWKVSGSLRQQVSEHFVGGALQLDSSMYSSFPQTHQGPFLNRYGFSTQTSGSLHVRINTVVHRHVGIADAAALDARDRELRRTPLQQMAGISHHSAQSASTGDMNTSQGQQRRRTVADILQSLRLGRGFAGSSAAASRTAAAARTGAGAGILASLNRVRQQQQQQQQQQE</sequence>
<feature type="compositionally biased region" description="Acidic residues" evidence="6">
    <location>
        <begin position="79"/>
        <end position="93"/>
    </location>
</feature>
<evidence type="ECO:0000256" key="6">
    <source>
        <dbReference type="SAM" id="MobiDB-lite"/>
    </source>
</evidence>
<evidence type="ECO:0000256" key="1">
    <source>
        <dbReference type="ARBA" id="ARBA00004120"/>
    </source>
</evidence>
<keyword evidence="3" id="KW-0970">Cilium biogenesis/degradation</keyword>
<organism evidence="7 8">
    <name type="scientific">Hondaea fermentalgiana</name>
    <dbReference type="NCBI Taxonomy" id="2315210"/>
    <lineage>
        <taxon>Eukaryota</taxon>
        <taxon>Sar</taxon>
        <taxon>Stramenopiles</taxon>
        <taxon>Bigyra</taxon>
        <taxon>Labyrinthulomycetes</taxon>
        <taxon>Thraustochytrida</taxon>
        <taxon>Thraustochytriidae</taxon>
        <taxon>Hondaea</taxon>
    </lineage>
</organism>
<keyword evidence="2" id="KW-0963">Cytoplasm</keyword>
<dbReference type="EMBL" id="BEYU01000122">
    <property type="protein sequence ID" value="GBG32495.1"/>
    <property type="molecule type" value="Genomic_DNA"/>
</dbReference>
<feature type="region of interest" description="Disordered" evidence="6">
    <location>
        <begin position="341"/>
        <end position="368"/>
    </location>
</feature>
<dbReference type="Proteomes" id="UP000241890">
    <property type="component" value="Unassembled WGS sequence"/>
</dbReference>
<dbReference type="GO" id="GO:0036038">
    <property type="term" value="C:MKS complex"/>
    <property type="evidence" value="ECO:0007669"/>
    <property type="project" value="TreeGrafter"/>
</dbReference>
<comment type="subcellular location">
    <subcellularLocation>
        <location evidence="1">Cytoplasm</location>
        <location evidence="1">Cytoskeleton</location>
        <location evidence="1">Cilium basal body</location>
    </subcellularLocation>
</comment>
<evidence type="ECO:0000256" key="4">
    <source>
        <dbReference type="ARBA" id="ARBA00023212"/>
    </source>
</evidence>
<dbReference type="InterPro" id="IPR010796">
    <property type="entry name" value="C2_B9-type_dom"/>
</dbReference>
<dbReference type="PANTHER" id="PTHR12968">
    <property type="entry name" value="B9 DOMAIN-CONTAINING"/>
    <property type="match status" value="1"/>
</dbReference>
<dbReference type="PANTHER" id="PTHR12968:SF4">
    <property type="entry name" value="TECTONIC-LIKE COMPLEX MEMBER MKS1"/>
    <property type="match status" value="1"/>
</dbReference>
<feature type="compositionally biased region" description="Polar residues" evidence="6">
    <location>
        <begin position="48"/>
        <end position="58"/>
    </location>
</feature>
<gene>
    <name evidence="7" type="ORF">FCC1311_087202</name>
</gene>
<feature type="region of interest" description="Disordered" evidence="6">
    <location>
        <begin position="662"/>
        <end position="688"/>
    </location>
</feature>
<evidence type="ECO:0000256" key="2">
    <source>
        <dbReference type="ARBA" id="ARBA00022490"/>
    </source>
</evidence>